<accession>A0ABR0NJ20</accession>
<dbReference type="Proteomes" id="UP001358586">
    <property type="component" value="Chromosome 10"/>
</dbReference>
<keyword evidence="1" id="KW-0175">Coiled coil</keyword>
<evidence type="ECO:0000313" key="3">
    <source>
        <dbReference type="Proteomes" id="UP001358586"/>
    </source>
</evidence>
<feature type="coiled-coil region" evidence="1">
    <location>
        <begin position="12"/>
        <end position="53"/>
    </location>
</feature>
<comment type="caution">
    <text evidence="2">The sequence shown here is derived from an EMBL/GenBank/DDBJ whole genome shotgun (WGS) entry which is preliminary data.</text>
</comment>
<evidence type="ECO:0000313" key="2">
    <source>
        <dbReference type="EMBL" id="KAK5794221.1"/>
    </source>
</evidence>
<protein>
    <submittedName>
        <fullName evidence="2">Uncharacterized protein</fullName>
    </submittedName>
</protein>
<evidence type="ECO:0000256" key="1">
    <source>
        <dbReference type="SAM" id="Coils"/>
    </source>
</evidence>
<gene>
    <name evidence="2" type="ORF">PVK06_035434</name>
</gene>
<dbReference type="EMBL" id="JARKNE010000010">
    <property type="protein sequence ID" value="KAK5794221.1"/>
    <property type="molecule type" value="Genomic_DNA"/>
</dbReference>
<reference evidence="2 3" key="1">
    <citation type="submission" date="2023-03" db="EMBL/GenBank/DDBJ databases">
        <title>WGS of Gossypium arboreum.</title>
        <authorList>
            <person name="Yu D."/>
        </authorList>
    </citation>
    <scope>NUCLEOTIDE SEQUENCE [LARGE SCALE GENOMIC DNA]</scope>
    <source>
        <tissue evidence="2">Leaf</tissue>
    </source>
</reference>
<proteinExistence type="predicted"/>
<sequence>MAKRRLMLLHQITSLKGKHDGAQTKNNQLKEEINHFKNEKSVLEEKLKAQEEIYTIDLERLRQSHKETFKKFQEDIEKNLIKALPVGAGFAMKVFPSYFANKAILPMLAIRAILS</sequence>
<name>A0ABR0NJ20_GOSAR</name>
<keyword evidence="3" id="KW-1185">Reference proteome</keyword>
<organism evidence="2 3">
    <name type="scientific">Gossypium arboreum</name>
    <name type="common">Tree cotton</name>
    <name type="synonym">Gossypium nanking</name>
    <dbReference type="NCBI Taxonomy" id="29729"/>
    <lineage>
        <taxon>Eukaryota</taxon>
        <taxon>Viridiplantae</taxon>
        <taxon>Streptophyta</taxon>
        <taxon>Embryophyta</taxon>
        <taxon>Tracheophyta</taxon>
        <taxon>Spermatophyta</taxon>
        <taxon>Magnoliopsida</taxon>
        <taxon>eudicotyledons</taxon>
        <taxon>Gunneridae</taxon>
        <taxon>Pentapetalae</taxon>
        <taxon>rosids</taxon>
        <taxon>malvids</taxon>
        <taxon>Malvales</taxon>
        <taxon>Malvaceae</taxon>
        <taxon>Malvoideae</taxon>
        <taxon>Gossypium</taxon>
    </lineage>
</organism>